<comment type="caution">
    <text evidence="1">The sequence shown here is derived from an EMBL/GenBank/DDBJ whole genome shotgun (WGS) entry which is preliminary data.</text>
</comment>
<dbReference type="AlphaFoldDB" id="A0AAN8Q738"/>
<evidence type="ECO:0000313" key="1">
    <source>
        <dbReference type="EMBL" id="KAK6184395.1"/>
    </source>
</evidence>
<sequence>MSWKSTPTDKSSQIGEALSNRQLTRALEKHLPANVFGGVWARNHLDILRPTSYPKAYVINTDDEDQPGRHWTVFVCEGPDHITFFDFYGCPPDVYGEAFRRFVQDLQLHYQPRWIQGLESVVCGHYCLYYLCHRFHVPSPHALSVFGHVYRVNDILVEQWARDHFPDLQKDQKKGQRCRCFFAL</sequence>
<keyword evidence="2" id="KW-1185">Reference proteome</keyword>
<proteinExistence type="predicted"/>
<dbReference type="Gene3D" id="3.40.395.10">
    <property type="entry name" value="Adenoviral Proteinase, Chain A"/>
    <property type="match status" value="1"/>
</dbReference>
<gene>
    <name evidence="1" type="ORF">SNE40_006876</name>
</gene>
<accession>A0AAN8Q738</accession>
<evidence type="ECO:0000313" key="2">
    <source>
        <dbReference type="Proteomes" id="UP001347796"/>
    </source>
</evidence>
<protein>
    <submittedName>
        <fullName evidence="1">Uncharacterized protein</fullName>
    </submittedName>
</protein>
<dbReference type="EMBL" id="JAZGQO010000006">
    <property type="protein sequence ID" value="KAK6184395.1"/>
    <property type="molecule type" value="Genomic_DNA"/>
</dbReference>
<reference evidence="1 2" key="1">
    <citation type="submission" date="2024-01" db="EMBL/GenBank/DDBJ databases">
        <title>The genome of the rayed Mediterranean limpet Patella caerulea (Linnaeus, 1758).</title>
        <authorList>
            <person name="Anh-Thu Weber A."/>
            <person name="Halstead-Nussloch G."/>
        </authorList>
    </citation>
    <scope>NUCLEOTIDE SEQUENCE [LARGE SCALE GENOMIC DNA]</scope>
    <source>
        <strain evidence="1">AATW-2023a</strain>
        <tissue evidence="1">Whole specimen</tissue>
    </source>
</reference>
<name>A0AAN8Q738_PATCE</name>
<organism evidence="1 2">
    <name type="scientific">Patella caerulea</name>
    <name type="common">Rayed Mediterranean limpet</name>
    <dbReference type="NCBI Taxonomy" id="87958"/>
    <lineage>
        <taxon>Eukaryota</taxon>
        <taxon>Metazoa</taxon>
        <taxon>Spiralia</taxon>
        <taxon>Lophotrochozoa</taxon>
        <taxon>Mollusca</taxon>
        <taxon>Gastropoda</taxon>
        <taxon>Patellogastropoda</taxon>
        <taxon>Patelloidea</taxon>
        <taxon>Patellidae</taxon>
        <taxon>Patella</taxon>
    </lineage>
</organism>
<dbReference type="Proteomes" id="UP001347796">
    <property type="component" value="Unassembled WGS sequence"/>
</dbReference>